<name>A0AAN8K512_PATCE</name>
<evidence type="ECO:0000313" key="10">
    <source>
        <dbReference type="Proteomes" id="UP001347796"/>
    </source>
</evidence>
<accession>A0AAN8K512</accession>
<dbReference type="PRINTS" id="PR00259">
    <property type="entry name" value="TMFOUR"/>
</dbReference>
<protein>
    <recommendedName>
        <fullName evidence="7">Tetraspanin</fullName>
    </recommendedName>
</protein>
<evidence type="ECO:0000256" key="5">
    <source>
        <dbReference type="ARBA" id="ARBA00023136"/>
    </source>
</evidence>
<dbReference type="PANTHER" id="PTHR19282">
    <property type="entry name" value="TETRASPANIN"/>
    <property type="match status" value="1"/>
</dbReference>
<dbReference type="EMBL" id="JAZGQO010000003">
    <property type="protein sequence ID" value="KAK6188417.1"/>
    <property type="molecule type" value="Genomic_DNA"/>
</dbReference>
<dbReference type="CDD" id="cd03127">
    <property type="entry name" value="tetraspanin_LEL"/>
    <property type="match status" value="1"/>
</dbReference>
<evidence type="ECO:0000256" key="2">
    <source>
        <dbReference type="ARBA" id="ARBA00006840"/>
    </source>
</evidence>
<dbReference type="PANTHER" id="PTHR19282:SF534">
    <property type="entry name" value="TETRASPANIN FAMILY-RELATED"/>
    <property type="match status" value="1"/>
</dbReference>
<keyword evidence="6" id="KW-1015">Disulfide bond</keyword>
<organism evidence="9 10">
    <name type="scientific">Patella caerulea</name>
    <name type="common">Rayed Mediterranean limpet</name>
    <dbReference type="NCBI Taxonomy" id="87958"/>
    <lineage>
        <taxon>Eukaryota</taxon>
        <taxon>Metazoa</taxon>
        <taxon>Spiralia</taxon>
        <taxon>Lophotrochozoa</taxon>
        <taxon>Mollusca</taxon>
        <taxon>Gastropoda</taxon>
        <taxon>Patellogastropoda</taxon>
        <taxon>Patelloidea</taxon>
        <taxon>Patellidae</taxon>
        <taxon>Patella</taxon>
    </lineage>
</organism>
<dbReference type="InterPro" id="IPR018499">
    <property type="entry name" value="Tetraspanin/Peripherin"/>
</dbReference>
<dbReference type="InterPro" id="IPR008952">
    <property type="entry name" value="Tetraspanin_EC2_sf"/>
</dbReference>
<keyword evidence="3 7" id="KW-0812">Transmembrane</keyword>
<feature type="compositionally biased region" description="Polar residues" evidence="8">
    <location>
        <begin position="219"/>
        <end position="230"/>
    </location>
</feature>
<dbReference type="GO" id="GO:0005886">
    <property type="term" value="C:plasma membrane"/>
    <property type="evidence" value="ECO:0007669"/>
    <property type="project" value="TreeGrafter"/>
</dbReference>
<evidence type="ECO:0000256" key="8">
    <source>
        <dbReference type="SAM" id="MobiDB-lite"/>
    </source>
</evidence>
<evidence type="ECO:0000256" key="3">
    <source>
        <dbReference type="ARBA" id="ARBA00022692"/>
    </source>
</evidence>
<feature type="transmembrane region" description="Helical" evidence="7">
    <location>
        <begin position="46"/>
        <end position="69"/>
    </location>
</feature>
<dbReference type="InterPro" id="IPR000301">
    <property type="entry name" value="Tetraspanin_animals"/>
</dbReference>
<comment type="subcellular location">
    <subcellularLocation>
        <location evidence="1 7">Membrane</location>
        <topology evidence="1 7">Multi-pass membrane protein</topology>
    </subcellularLocation>
</comment>
<sequence>MALKGIVRYSFIFVNFLFWAIGLAVVAFVSWLLATNPSVSNFLSGTFIFTYTLISLGILVFIIGLFGCIGGCTESPCLLKTYISFITALFFLEVCTILAAYVQKDQIPKYTASGWREFNQETRGLIQTELRCCGYNDSNEYTVTLEQLPDSCFQTSQPGTITTKSEQTVFKDGCWAKIEAWINSNTPIWASTLAIVSLVQIASMITSCLVLEKVSRTTGRVSPHNGTVEPSSALDKGRGPGPGGSGPSREGRF</sequence>
<feature type="transmembrane region" description="Helical" evidence="7">
    <location>
        <begin position="12"/>
        <end position="34"/>
    </location>
</feature>
<dbReference type="PIRSF" id="PIRSF002419">
    <property type="entry name" value="Tetraspanin"/>
    <property type="match status" value="1"/>
</dbReference>
<dbReference type="SUPFAM" id="SSF48652">
    <property type="entry name" value="Tetraspanin"/>
    <property type="match status" value="1"/>
</dbReference>
<comment type="similarity">
    <text evidence="2 7">Belongs to the tetraspanin (TM4SF) family.</text>
</comment>
<feature type="transmembrane region" description="Helical" evidence="7">
    <location>
        <begin position="188"/>
        <end position="211"/>
    </location>
</feature>
<keyword evidence="4 7" id="KW-1133">Transmembrane helix</keyword>
<feature type="disulfide bond" evidence="6">
    <location>
        <begin position="133"/>
        <end position="152"/>
    </location>
</feature>
<evidence type="ECO:0000256" key="7">
    <source>
        <dbReference type="RuleBase" id="RU361218"/>
    </source>
</evidence>
<evidence type="ECO:0000256" key="6">
    <source>
        <dbReference type="PIRSR" id="PIRSR002419-1"/>
    </source>
</evidence>
<evidence type="ECO:0000256" key="1">
    <source>
        <dbReference type="ARBA" id="ARBA00004141"/>
    </source>
</evidence>
<evidence type="ECO:0000256" key="4">
    <source>
        <dbReference type="ARBA" id="ARBA00022989"/>
    </source>
</evidence>
<evidence type="ECO:0000313" key="9">
    <source>
        <dbReference type="EMBL" id="KAK6188417.1"/>
    </source>
</evidence>
<reference evidence="9 10" key="1">
    <citation type="submission" date="2024-01" db="EMBL/GenBank/DDBJ databases">
        <title>The genome of the rayed Mediterranean limpet Patella caerulea (Linnaeus, 1758).</title>
        <authorList>
            <person name="Anh-Thu Weber A."/>
            <person name="Halstead-Nussloch G."/>
        </authorList>
    </citation>
    <scope>NUCLEOTIDE SEQUENCE [LARGE SCALE GENOMIC DNA]</scope>
    <source>
        <strain evidence="9">AATW-2023a</strain>
        <tissue evidence="9">Whole specimen</tissue>
    </source>
</reference>
<keyword evidence="10" id="KW-1185">Reference proteome</keyword>
<feature type="region of interest" description="Disordered" evidence="8">
    <location>
        <begin position="219"/>
        <end position="253"/>
    </location>
</feature>
<dbReference type="Gene3D" id="1.10.1450.10">
    <property type="entry name" value="Tetraspanin"/>
    <property type="match status" value="1"/>
</dbReference>
<comment type="caution">
    <text evidence="9">The sequence shown here is derived from an EMBL/GenBank/DDBJ whole genome shotgun (WGS) entry which is preliminary data.</text>
</comment>
<feature type="transmembrane region" description="Helical" evidence="7">
    <location>
        <begin position="81"/>
        <end position="102"/>
    </location>
</feature>
<dbReference type="Pfam" id="PF00335">
    <property type="entry name" value="Tetraspanin"/>
    <property type="match status" value="1"/>
</dbReference>
<proteinExistence type="inferred from homology"/>
<dbReference type="AlphaFoldDB" id="A0AAN8K512"/>
<gene>
    <name evidence="9" type="ORF">SNE40_004594</name>
</gene>
<keyword evidence="5 7" id="KW-0472">Membrane</keyword>
<dbReference type="Proteomes" id="UP001347796">
    <property type="component" value="Unassembled WGS sequence"/>
</dbReference>